<proteinExistence type="predicted"/>
<name>A0AB34JC69_PRYPA</name>
<accession>A0AB34JC69</accession>
<sequence>MHFAHSSLLARPASVPSPLLHVLASPRYDIGTVCVDSKVGGYSHDLADPAVADELRALAASPHCLGVLMSTPCNTFSAAPFRDDEAPVLRDLEHPAGVPGPDGSLPVSVLRANAVTDNALSVAAVAARRGAGVLIESPVPRSTGPHAIPGRERHASLWEYPAVVDAETCVHRAQDWQRAAHVSPRCLAGSQYPSCAAADEASRGGGGDGEGVARRHDVTHAGAERFGFAQIEAGARRAALVEAPLPIMRGRQCGARRRLSSRREGVAWAREK</sequence>
<gene>
    <name evidence="1" type="ORF">AB1Y20_022804</name>
</gene>
<comment type="caution">
    <text evidence="1">The sequence shown here is derived from an EMBL/GenBank/DDBJ whole genome shotgun (WGS) entry which is preliminary data.</text>
</comment>
<organism evidence="1 2">
    <name type="scientific">Prymnesium parvum</name>
    <name type="common">Toxic golden alga</name>
    <dbReference type="NCBI Taxonomy" id="97485"/>
    <lineage>
        <taxon>Eukaryota</taxon>
        <taxon>Haptista</taxon>
        <taxon>Haptophyta</taxon>
        <taxon>Prymnesiophyceae</taxon>
        <taxon>Prymnesiales</taxon>
        <taxon>Prymnesiaceae</taxon>
        <taxon>Prymnesium</taxon>
    </lineage>
</organism>
<protein>
    <submittedName>
        <fullName evidence="1">Uncharacterized protein</fullName>
    </submittedName>
</protein>
<dbReference type="AlphaFoldDB" id="A0AB34JC69"/>
<keyword evidence="2" id="KW-1185">Reference proteome</keyword>
<evidence type="ECO:0000313" key="1">
    <source>
        <dbReference type="EMBL" id="KAL1519275.1"/>
    </source>
</evidence>
<evidence type="ECO:0000313" key="2">
    <source>
        <dbReference type="Proteomes" id="UP001515480"/>
    </source>
</evidence>
<dbReference type="Proteomes" id="UP001515480">
    <property type="component" value="Unassembled WGS sequence"/>
</dbReference>
<dbReference type="EMBL" id="JBGBPQ010000009">
    <property type="protein sequence ID" value="KAL1519275.1"/>
    <property type="molecule type" value="Genomic_DNA"/>
</dbReference>
<reference evidence="1 2" key="1">
    <citation type="journal article" date="2024" name="Science">
        <title>Giant polyketide synthase enzymes in the biosynthesis of giant marine polyether toxins.</title>
        <authorList>
            <person name="Fallon T.R."/>
            <person name="Shende V.V."/>
            <person name="Wierzbicki I.H."/>
            <person name="Pendleton A.L."/>
            <person name="Watervoot N.F."/>
            <person name="Auber R.P."/>
            <person name="Gonzalez D.J."/>
            <person name="Wisecaver J.H."/>
            <person name="Moore B.S."/>
        </authorList>
    </citation>
    <scope>NUCLEOTIDE SEQUENCE [LARGE SCALE GENOMIC DNA]</scope>
    <source>
        <strain evidence="1 2">12B1</strain>
    </source>
</reference>